<dbReference type="RefSeq" id="WP_125322671.1">
    <property type="nucleotide sequence ID" value="NZ_AP024890.1"/>
</dbReference>
<evidence type="ECO:0000313" key="8">
    <source>
        <dbReference type="Proteomes" id="UP000269041"/>
    </source>
</evidence>
<sequence length="307" mass="33271">MNSKSLSFLLFISVCIIWGTTWFAMEVALETIPPIFATAMRFMLAAPLLAVLAKVFGQPLLFPRGKGKWILIVALMYFAVPFTLMIYGEQYISSGLASIIFANMPVAVMLMSGLFLGLRLASHQLFGLVVAVLSLSFILGTEMQLGGSDYIIGTVCLGMAVVIHAVMYVIVQKHCKDIQVLTYNAVPCLAASVLLFIVSLIGEHIDYQSFSMESVSAVAYLGLVASVGGIVAYFKLGQVSTPFQASICFLIFPVVALFISAYVNDEILSLQSMLLLAPLLAGILLTKTPKSVFARQENRTNKASVNL</sequence>
<dbReference type="Proteomes" id="UP000269041">
    <property type="component" value="Unassembled WGS sequence"/>
</dbReference>
<organism evidence="7 8">
    <name type="scientific">Vibrio pectenicida</name>
    <dbReference type="NCBI Taxonomy" id="62763"/>
    <lineage>
        <taxon>Bacteria</taxon>
        <taxon>Pseudomonadati</taxon>
        <taxon>Pseudomonadota</taxon>
        <taxon>Gammaproteobacteria</taxon>
        <taxon>Vibrionales</taxon>
        <taxon>Vibrionaceae</taxon>
        <taxon>Vibrio</taxon>
    </lineage>
</organism>
<evidence type="ECO:0000256" key="2">
    <source>
        <dbReference type="ARBA" id="ARBA00022692"/>
    </source>
</evidence>
<gene>
    <name evidence="7" type="ORF">EJA03_15675</name>
</gene>
<evidence type="ECO:0000256" key="3">
    <source>
        <dbReference type="ARBA" id="ARBA00022989"/>
    </source>
</evidence>
<feature type="transmembrane region" description="Helical" evidence="5">
    <location>
        <begin position="243"/>
        <end position="262"/>
    </location>
</feature>
<feature type="transmembrane region" description="Helical" evidence="5">
    <location>
        <begin position="217"/>
        <end position="236"/>
    </location>
</feature>
<dbReference type="InterPro" id="IPR000620">
    <property type="entry name" value="EamA_dom"/>
</dbReference>
<evidence type="ECO:0000256" key="5">
    <source>
        <dbReference type="SAM" id="Phobius"/>
    </source>
</evidence>
<dbReference type="Pfam" id="PF00892">
    <property type="entry name" value="EamA"/>
    <property type="match status" value="2"/>
</dbReference>
<feature type="domain" description="EamA" evidence="6">
    <location>
        <begin position="156"/>
        <end position="286"/>
    </location>
</feature>
<feature type="transmembrane region" description="Helical" evidence="5">
    <location>
        <begin position="125"/>
        <end position="144"/>
    </location>
</feature>
<feature type="transmembrane region" description="Helical" evidence="5">
    <location>
        <begin position="94"/>
        <end position="118"/>
    </location>
</feature>
<dbReference type="InterPro" id="IPR037185">
    <property type="entry name" value="EmrE-like"/>
</dbReference>
<dbReference type="PANTHER" id="PTHR32322:SF14">
    <property type="entry name" value="PROTEIN PAGO"/>
    <property type="match status" value="1"/>
</dbReference>
<dbReference type="SUPFAM" id="SSF103481">
    <property type="entry name" value="Multidrug resistance efflux transporter EmrE"/>
    <property type="match status" value="2"/>
</dbReference>
<dbReference type="AlphaFoldDB" id="A0A427U072"/>
<evidence type="ECO:0000313" key="7">
    <source>
        <dbReference type="EMBL" id="RSD30093.1"/>
    </source>
</evidence>
<keyword evidence="4 5" id="KW-0472">Membrane</keyword>
<dbReference type="InterPro" id="IPR050638">
    <property type="entry name" value="AA-Vitamin_Transporters"/>
</dbReference>
<protein>
    <submittedName>
        <fullName evidence="7">DMT family transporter</fullName>
    </submittedName>
</protein>
<evidence type="ECO:0000256" key="1">
    <source>
        <dbReference type="ARBA" id="ARBA00004141"/>
    </source>
</evidence>
<feature type="transmembrane region" description="Helical" evidence="5">
    <location>
        <begin position="268"/>
        <end position="286"/>
    </location>
</feature>
<dbReference type="OrthoDB" id="20414at2"/>
<dbReference type="PANTHER" id="PTHR32322">
    <property type="entry name" value="INNER MEMBRANE TRANSPORTER"/>
    <property type="match status" value="1"/>
</dbReference>
<feature type="transmembrane region" description="Helical" evidence="5">
    <location>
        <begin position="35"/>
        <end position="57"/>
    </location>
</feature>
<proteinExistence type="predicted"/>
<dbReference type="EMBL" id="RSFA01000084">
    <property type="protein sequence ID" value="RSD30093.1"/>
    <property type="molecule type" value="Genomic_DNA"/>
</dbReference>
<feature type="transmembrane region" description="Helical" evidence="5">
    <location>
        <begin position="7"/>
        <end position="29"/>
    </location>
</feature>
<feature type="transmembrane region" description="Helical" evidence="5">
    <location>
        <begin position="150"/>
        <end position="171"/>
    </location>
</feature>
<name>A0A427U072_9VIBR</name>
<evidence type="ECO:0000259" key="6">
    <source>
        <dbReference type="Pfam" id="PF00892"/>
    </source>
</evidence>
<keyword evidence="8" id="KW-1185">Reference proteome</keyword>
<accession>A0A427U072</accession>
<evidence type="ECO:0000256" key="4">
    <source>
        <dbReference type="ARBA" id="ARBA00023136"/>
    </source>
</evidence>
<reference evidence="7 8" key="1">
    <citation type="submission" date="2018-12" db="EMBL/GenBank/DDBJ databases">
        <title>Genomic taxonomy of the Vibrionaceae family.</title>
        <authorList>
            <person name="Gomez-Gil B."/>
            <person name="Enciso-Ibarra K."/>
        </authorList>
    </citation>
    <scope>NUCLEOTIDE SEQUENCE [LARGE SCALE GENOMIC DNA]</scope>
    <source>
        <strain evidence="7 8">CAIM 594</strain>
    </source>
</reference>
<dbReference type="GO" id="GO:0016020">
    <property type="term" value="C:membrane"/>
    <property type="evidence" value="ECO:0007669"/>
    <property type="project" value="UniProtKB-SubCell"/>
</dbReference>
<feature type="transmembrane region" description="Helical" evidence="5">
    <location>
        <begin position="69"/>
        <end position="88"/>
    </location>
</feature>
<keyword evidence="2 5" id="KW-0812">Transmembrane</keyword>
<comment type="subcellular location">
    <subcellularLocation>
        <location evidence="1">Membrane</location>
        <topology evidence="1">Multi-pass membrane protein</topology>
    </subcellularLocation>
</comment>
<feature type="domain" description="EamA" evidence="6">
    <location>
        <begin position="8"/>
        <end position="139"/>
    </location>
</feature>
<feature type="transmembrane region" description="Helical" evidence="5">
    <location>
        <begin position="183"/>
        <end position="205"/>
    </location>
</feature>
<keyword evidence="3 5" id="KW-1133">Transmembrane helix</keyword>
<comment type="caution">
    <text evidence="7">The sequence shown here is derived from an EMBL/GenBank/DDBJ whole genome shotgun (WGS) entry which is preliminary data.</text>
</comment>